<dbReference type="SUPFAM" id="SSF56112">
    <property type="entry name" value="Protein kinase-like (PK-like)"/>
    <property type="match status" value="1"/>
</dbReference>
<keyword evidence="6" id="KW-1133">Transmembrane helix</keyword>
<feature type="region of interest" description="Disordered" evidence="5">
    <location>
        <begin position="264"/>
        <end position="346"/>
    </location>
</feature>
<dbReference type="Gene3D" id="1.10.510.10">
    <property type="entry name" value="Transferase(Phosphotransferase) domain 1"/>
    <property type="match status" value="2"/>
</dbReference>
<feature type="domain" description="Protein kinase" evidence="7">
    <location>
        <begin position="28"/>
        <end position="251"/>
    </location>
</feature>
<dbReference type="EMBL" id="JBHSON010000042">
    <property type="protein sequence ID" value="MFC5749488.1"/>
    <property type="molecule type" value="Genomic_DNA"/>
</dbReference>
<dbReference type="GO" id="GO:0004674">
    <property type="term" value="F:protein serine/threonine kinase activity"/>
    <property type="evidence" value="ECO:0007669"/>
    <property type="project" value="UniProtKB-EC"/>
</dbReference>
<evidence type="ECO:0000256" key="4">
    <source>
        <dbReference type="ARBA" id="ARBA00022840"/>
    </source>
</evidence>
<feature type="region of interest" description="Disordered" evidence="5">
    <location>
        <begin position="225"/>
        <end position="252"/>
    </location>
</feature>
<dbReference type="PROSITE" id="PS50011">
    <property type="entry name" value="PROTEIN_KINASE_DOM"/>
    <property type="match status" value="1"/>
</dbReference>
<keyword evidence="2" id="KW-0547">Nucleotide-binding</keyword>
<comment type="caution">
    <text evidence="8">The sequence shown here is derived from an EMBL/GenBank/DDBJ whole genome shotgun (WGS) entry which is preliminary data.</text>
</comment>
<dbReference type="Gene3D" id="3.30.200.20">
    <property type="entry name" value="Phosphorylase Kinase, domain 1"/>
    <property type="match status" value="1"/>
</dbReference>
<evidence type="ECO:0000256" key="2">
    <source>
        <dbReference type="ARBA" id="ARBA00022741"/>
    </source>
</evidence>
<dbReference type="InterPro" id="IPR011009">
    <property type="entry name" value="Kinase-like_dom_sf"/>
</dbReference>
<dbReference type="PANTHER" id="PTHR43289:SF34">
    <property type="entry name" value="SERINE_THREONINE-PROTEIN KINASE YBDM-RELATED"/>
    <property type="match status" value="1"/>
</dbReference>
<evidence type="ECO:0000256" key="6">
    <source>
        <dbReference type="SAM" id="Phobius"/>
    </source>
</evidence>
<gene>
    <name evidence="8" type="ORF">ACFPZN_28030</name>
</gene>
<feature type="compositionally biased region" description="Basic and acidic residues" evidence="5">
    <location>
        <begin position="225"/>
        <end position="238"/>
    </location>
</feature>
<dbReference type="CDD" id="cd14014">
    <property type="entry name" value="STKc_PknB_like"/>
    <property type="match status" value="1"/>
</dbReference>
<evidence type="ECO:0000313" key="8">
    <source>
        <dbReference type="EMBL" id="MFC5749488.1"/>
    </source>
</evidence>
<feature type="compositionally biased region" description="Pro residues" evidence="5">
    <location>
        <begin position="269"/>
        <end position="303"/>
    </location>
</feature>
<dbReference type="PANTHER" id="PTHR43289">
    <property type="entry name" value="MITOGEN-ACTIVATED PROTEIN KINASE KINASE KINASE 20-RELATED"/>
    <property type="match status" value="1"/>
</dbReference>
<evidence type="ECO:0000256" key="3">
    <source>
        <dbReference type="ARBA" id="ARBA00022777"/>
    </source>
</evidence>
<dbReference type="InterPro" id="IPR000719">
    <property type="entry name" value="Prot_kinase_dom"/>
</dbReference>
<evidence type="ECO:0000256" key="5">
    <source>
        <dbReference type="SAM" id="MobiDB-lite"/>
    </source>
</evidence>
<organism evidence="8 9">
    <name type="scientific">Actinomadura rugatobispora</name>
    <dbReference type="NCBI Taxonomy" id="1994"/>
    <lineage>
        <taxon>Bacteria</taxon>
        <taxon>Bacillati</taxon>
        <taxon>Actinomycetota</taxon>
        <taxon>Actinomycetes</taxon>
        <taxon>Streptosporangiales</taxon>
        <taxon>Thermomonosporaceae</taxon>
        <taxon>Actinomadura</taxon>
    </lineage>
</organism>
<keyword evidence="4" id="KW-0067">ATP-binding</keyword>
<feature type="transmembrane region" description="Helical" evidence="6">
    <location>
        <begin position="356"/>
        <end position="379"/>
    </location>
</feature>
<evidence type="ECO:0000256" key="1">
    <source>
        <dbReference type="ARBA" id="ARBA00022679"/>
    </source>
</evidence>
<keyword evidence="3 8" id="KW-0418">Kinase</keyword>
<keyword evidence="6" id="KW-0472">Membrane</keyword>
<evidence type="ECO:0000259" key="7">
    <source>
        <dbReference type="PROSITE" id="PS50011"/>
    </source>
</evidence>
<sequence>MQPPSRPGPAFEAFRPIEPGDPVLIGGYRVLARIGTGRLGEVYLAAAQSGRRLAIKSVRADLADDEAFRRRFKREIAAAQRVRGPFLATVVDGHAEGTRPWVASEFVPGPTLDDAVQAHGPLPVPAVRVLMGALAEALQALHDADTVHGALTPSNVLLTEDGPRTVDFGSLEHETSAAGDVFMLGCVALFAATGQGAFPRPFQYEPPDLSGCPDALRGPIERCLAERPEDRPEPRELAAELEAEPPAPGWLPPEVAALLPAYEAEPPRPDASPLPTPPAPPAAAPPTPSFAPPPETRPDPGGPPGRARTTRPDMPEAAPGRPARPNFVVPEQPPHTDPSLPRRSMEPVMGSYRHDLVVALGIGGGAFGLLVLILLLVFLG</sequence>
<reference evidence="9" key="1">
    <citation type="journal article" date="2019" name="Int. J. Syst. Evol. Microbiol.">
        <title>The Global Catalogue of Microorganisms (GCM) 10K type strain sequencing project: providing services to taxonomists for standard genome sequencing and annotation.</title>
        <authorList>
            <consortium name="The Broad Institute Genomics Platform"/>
            <consortium name="The Broad Institute Genome Sequencing Center for Infectious Disease"/>
            <person name="Wu L."/>
            <person name="Ma J."/>
        </authorList>
    </citation>
    <scope>NUCLEOTIDE SEQUENCE [LARGE SCALE GENOMIC DNA]</scope>
    <source>
        <strain evidence="9">KCTC 42087</strain>
    </source>
</reference>
<protein>
    <submittedName>
        <fullName evidence="8">Serine/threonine-protein kinase</fullName>
        <ecNumber evidence="8">2.7.11.1</ecNumber>
    </submittedName>
</protein>
<keyword evidence="9" id="KW-1185">Reference proteome</keyword>
<dbReference type="Proteomes" id="UP001596074">
    <property type="component" value="Unassembled WGS sequence"/>
</dbReference>
<accession>A0ABW1A3S5</accession>
<keyword evidence="1 8" id="KW-0808">Transferase</keyword>
<evidence type="ECO:0000313" key="9">
    <source>
        <dbReference type="Proteomes" id="UP001596074"/>
    </source>
</evidence>
<dbReference type="EC" id="2.7.11.1" evidence="8"/>
<dbReference type="Pfam" id="PF00069">
    <property type="entry name" value="Pkinase"/>
    <property type="match status" value="1"/>
</dbReference>
<keyword evidence="6" id="KW-0812">Transmembrane</keyword>
<name>A0ABW1A3S5_9ACTN</name>
<proteinExistence type="predicted"/>
<dbReference type="RefSeq" id="WP_378285209.1">
    <property type="nucleotide sequence ID" value="NZ_JBHSON010000042.1"/>
</dbReference>